<comment type="caution">
    <text evidence="1">The sequence shown here is derived from an EMBL/GenBank/DDBJ whole genome shotgun (WGS) entry which is preliminary data.</text>
</comment>
<organism evidence="1 2">
    <name type="scientific">Herbaspirillum robiniae</name>
    <dbReference type="NCBI Taxonomy" id="2014887"/>
    <lineage>
        <taxon>Bacteria</taxon>
        <taxon>Pseudomonadati</taxon>
        <taxon>Pseudomonadota</taxon>
        <taxon>Betaproteobacteria</taxon>
        <taxon>Burkholderiales</taxon>
        <taxon>Oxalobacteraceae</taxon>
        <taxon>Herbaspirillum</taxon>
    </lineage>
</organism>
<accession>A0A246WNI8</accession>
<dbReference type="AlphaFoldDB" id="A0A246WNI8"/>
<reference evidence="1 2" key="1">
    <citation type="submission" date="2017-06" db="EMBL/GenBank/DDBJ databases">
        <title>Herbaspirillum phytohormonus sp. nov., isolated from the root nodule of Robinia pseudoacacia in lead-zinc mine.</title>
        <authorList>
            <person name="Fan M."/>
            <person name="Lin Y."/>
        </authorList>
    </citation>
    <scope>NUCLEOTIDE SEQUENCE [LARGE SCALE GENOMIC DNA]</scope>
    <source>
        <strain evidence="1 2">HZ10</strain>
    </source>
</reference>
<protein>
    <submittedName>
        <fullName evidence="1">Uncharacterized protein</fullName>
    </submittedName>
</protein>
<evidence type="ECO:0000313" key="1">
    <source>
        <dbReference type="EMBL" id="OWY27934.1"/>
    </source>
</evidence>
<gene>
    <name evidence="1" type="ORF">CEJ42_17825</name>
</gene>
<name>A0A246WNI8_9BURK</name>
<evidence type="ECO:0000313" key="2">
    <source>
        <dbReference type="Proteomes" id="UP000197596"/>
    </source>
</evidence>
<dbReference type="EMBL" id="NJGU01000009">
    <property type="protein sequence ID" value="OWY27934.1"/>
    <property type="molecule type" value="Genomic_DNA"/>
</dbReference>
<proteinExistence type="predicted"/>
<sequence>MQGRRFAMQHRKGRRTRPEERHTPFFLVQNSPVLLQILFLIVDDLSLIVVDRQWHPQTGFSSRA</sequence>
<dbReference type="Proteomes" id="UP000197596">
    <property type="component" value="Unassembled WGS sequence"/>
</dbReference>